<evidence type="ECO:0000256" key="5">
    <source>
        <dbReference type="ARBA" id="ARBA00022475"/>
    </source>
</evidence>
<sequence length="531" mass="60510">MSYFLIIRWDPPTSTPLIQDVKSEVSTYSPKEDFGFIDESIKNEPEELITNSASTTCASGGDYEIDSNYWKISVDLMDGSLKKAELKNYPDEIGSNNNKLMFDACGKNEYSQLSGFVFGDNVNQNFSSFKIEDINRSSDTNSYTFVRESASVKESKIISFQPEDYFVEIKHIFKNLSSEVINSSSYSKIERNSLMPPGTEGAFFGDPANFAYLGPVFSTESDNYEKVNLGELEESDFKQNSIKGWAAFLEHYFITAIIPDQENINVFVGKKNKTNEKFSVGVVGRPIKVQPYEETSFSYSLYFGPKVQSELSKANQSLPLAVDYGFLYWIGQPMFLAMQFFFDMVGNWGWAIVLVTLLIKVILWPLSYVSYKSMGKMRQIQPQLKDIQERHSGDRQAMSQAMMKLYKDEKVNPALGCLPMLLQMPFFLAFYWVLIETVELRYAPFLIWITDLSSRDPLFILPILNIGAMWAMQMLQPQPAGIDPMQARIFKFMPLIFGVMFAFFPAGLVLYWLINSLVSAIQMLMHSPRSA</sequence>
<dbReference type="GO" id="GO:0051205">
    <property type="term" value="P:protein insertion into membrane"/>
    <property type="evidence" value="ECO:0007669"/>
    <property type="project" value="TreeGrafter"/>
</dbReference>
<evidence type="ECO:0000256" key="2">
    <source>
        <dbReference type="ARBA" id="ARBA00010527"/>
    </source>
</evidence>
<evidence type="ECO:0000256" key="10">
    <source>
        <dbReference type="ARBA" id="ARBA00023186"/>
    </source>
</evidence>
<evidence type="ECO:0000259" key="15">
    <source>
        <dbReference type="Pfam" id="PF14849"/>
    </source>
</evidence>
<comment type="function">
    <text evidence="13">Required for the insertion and/or proper folding and/or complex formation of integral membrane proteins into the membrane. Involved in integration of membrane proteins that insert both dependently and independently of the Sec translocase complex, as well as at least some lipoproteins. Aids folding of multispanning membrane proteins.</text>
</comment>
<keyword evidence="5 13" id="KW-1003">Cell membrane</keyword>
<dbReference type="PRINTS" id="PR01900">
    <property type="entry name" value="YIDCPROTEIN"/>
</dbReference>
<dbReference type="GO" id="GO:0015031">
    <property type="term" value="P:protein transport"/>
    <property type="evidence" value="ECO:0007669"/>
    <property type="project" value="UniProtKB-KW"/>
</dbReference>
<dbReference type="GO" id="GO:0032977">
    <property type="term" value="F:membrane insertase activity"/>
    <property type="evidence" value="ECO:0007669"/>
    <property type="project" value="InterPro"/>
</dbReference>
<dbReference type="Gene3D" id="2.70.98.90">
    <property type="match status" value="1"/>
</dbReference>
<dbReference type="Proteomes" id="UP000744438">
    <property type="component" value="Unassembled WGS sequence"/>
</dbReference>
<comment type="similarity">
    <text evidence="2 13">Belongs to the OXA1/ALB3/YidC family. Type 1 subfamily.</text>
</comment>
<feature type="transmembrane region" description="Helical" evidence="13">
    <location>
        <begin position="411"/>
        <end position="434"/>
    </location>
</feature>
<dbReference type="InterPro" id="IPR001708">
    <property type="entry name" value="YidC/ALB3/OXA1/COX18"/>
</dbReference>
<dbReference type="PRINTS" id="PR00701">
    <property type="entry name" value="60KDINNERMP"/>
</dbReference>
<feature type="domain" description="Membrane insertase YidC N-terminal" evidence="15">
    <location>
        <begin position="64"/>
        <end position="336"/>
    </location>
</feature>
<dbReference type="InterPro" id="IPR028053">
    <property type="entry name" value="Membr_insert_YidC_N"/>
</dbReference>
<gene>
    <name evidence="13 16" type="primary">yidC</name>
    <name evidence="16" type="ORF">ISQ63_01120</name>
</gene>
<evidence type="ECO:0000256" key="3">
    <source>
        <dbReference type="ARBA" id="ARBA00015325"/>
    </source>
</evidence>
<protein>
    <recommendedName>
        <fullName evidence="3 13">Membrane protein insertase YidC</fullName>
    </recommendedName>
    <alternativeName>
        <fullName evidence="12 13">Foldase YidC</fullName>
    </alternativeName>
    <alternativeName>
        <fullName evidence="13">Membrane protein YidC</fullName>
    </alternativeName>
    <alternativeName>
        <fullName evidence="11 13">membrane integrase YidC</fullName>
    </alternativeName>
</protein>
<dbReference type="NCBIfam" id="TIGR03593">
    <property type="entry name" value="yidC_nterm"/>
    <property type="match status" value="1"/>
</dbReference>
<evidence type="ECO:0000256" key="13">
    <source>
        <dbReference type="HAMAP-Rule" id="MF_01810"/>
    </source>
</evidence>
<evidence type="ECO:0000256" key="4">
    <source>
        <dbReference type="ARBA" id="ARBA00022448"/>
    </source>
</evidence>
<dbReference type="Pfam" id="PF14849">
    <property type="entry name" value="YidC_periplas"/>
    <property type="match status" value="1"/>
</dbReference>
<feature type="domain" description="Membrane insertase YidC/Oxa/ALB C-terminal" evidence="14">
    <location>
        <begin position="348"/>
        <end position="525"/>
    </location>
</feature>
<evidence type="ECO:0000313" key="17">
    <source>
        <dbReference type="Proteomes" id="UP000744438"/>
    </source>
</evidence>
<name>A0A937HVS6_9GAMM</name>
<comment type="subunit">
    <text evidence="13">Interacts with the Sec translocase complex via SecD. Specifically interacts with transmembrane segments of nascent integral membrane proteins during membrane integration.</text>
</comment>
<feature type="transmembrane region" description="Helical" evidence="13">
    <location>
        <begin position="348"/>
        <end position="371"/>
    </location>
</feature>
<dbReference type="CDD" id="cd19961">
    <property type="entry name" value="EcYidC-like_peri"/>
    <property type="match status" value="1"/>
</dbReference>
<organism evidence="16 17">
    <name type="scientific">SAR86 cluster bacterium</name>
    <dbReference type="NCBI Taxonomy" id="2030880"/>
    <lineage>
        <taxon>Bacteria</taxon>
        <taxon>Pseudomonadati</taxon>
        <taxon>Pseudomonadota</taxon>
        <taxon>Gammaproteobacteria</taxon>
        <taxon>SAR86 cluster</taxon>
    </lineage>
</organism>
<reference evidence="16" key="1">
    <citation type="submission" date="2020-10" db="EMBL/GenBank/DDBJ databases">
        <title>Microbiome of the Black Sea water column analyzed by genome centric metagenomics.</title>
        <authorList>
            <person name="Cabello-Yeves P.J."/>
            <person name="Callieri C."/>
            <person name="Picazo A."/>
            <person name="Mehrshad M."/>
            <person name="Haro-Moreno J.M."/>
            <person name="Roda-Garcia J."/>
            <person name="Dzembekova N."/>
            <person name="Slabakova V."/>
            <person name="Slabakova N."/>
            <person name="Moncheva S."/>
            <person name="Rodriguez-Valera F."/>
        </authorList>
    </citation>
    <scope>NUCLEOTIDE SEQUENCE</scope>
    <source>
        <strain evidence="16">BS307-5m-G49</strain>
    </source>
</reference>
<dbReference type="EMBL" id="JADHQC010000003">
    <property type="protein sequence ID" value="MBL6811465.1"/>
    <property type="molecule type" value="Genomic_DNA"/>
</dbReference>
<dbReference type="HAMAP" id="MF_01810">
    <property type="entry name" value="YidC_type1"/>
    <property type="match status" value="1"/>
</dbReference>
<keyword evidence="8 13" id="KW-1133">Transmembrane helix</keyword>
<keyword evidence="10 13" id="KW-0143">Chaperone</keyword>
<evidence type="ECO:0000256" key="11">
    <source>
        <dbReference type="ARBA" id="ARBA00033245"/>
    </source>
</evidence>
<dbReference type="InterPro" id="IPR019998">
    <property type="entry name" value="Membr_insert_YidC"/>
</dbReference>
<evidence type="ECO:0000256" key="8">
    <source>
        <dbReference type="ARBA" id="ARBA00022989"/>
    </source>
</evidence>
<feature type="transmembrane region" description="Helical" evidence="13">
    <location>
        <begin position="492"/>
        <end position="514"/>
    </location>
</feature>
<keyword evidence="9 13" id="KW-0472">Membrane</keyword>
<keyword evidence="4 13" id="KW-0813">Transport</keyword>
<proteinExistence type="inferred from homology"/>
<dbReference type="NCBIfam" id="TIGR03592">
    <property type="entry name" value="yidC_oxa1_cterm"/>
    <property type="match status" value="1"/>
</dbReference>
<evidence type="ECO:0000256" key="6">
    <source>
        <dbReference type="ARBA" id="ARBA00022692"/>
    </source>
</evidence>
<dbReference type="AlphaFoldDB" id="A0A937HVS6"/>
<dbReference type="InterPro" id="IPR047196">
    <property type="entry name" value="YidC_ALB_C"/>
</dbReference>
<dbReference type="InterPro" id="IPR028055">
    <property type="entry name" value="YidC/Oxa/ALB_C"/>
</dbReference>
<dbReference type="PANTHER" id="PTHR12428:SF65">
    <property type="entry name" value="CYTOCHROME C OXIDASE ASSEMBLY PROTEIN COX18, MITOCHONDRIAL"/>
    <property type="match status" value="1"/>
</dbReference>
<evidence type="ECO:0000256" key="7">
    <source>
        <dbReference type="ARBA" id="ARBA00022927"/>
    </source>
</evidence>
<comment type="caution">
    <text evidence="13">Lacks conserved residue(s) required for the propagation of feature annotation.</text>
</comment>
<evidence type="ECO:0000256" key="1">
    <source>
        <dbReference type="ARBA" id="ARBA00004429"/>
    </source>
</evidence>
<keyword evidence="6 13" id="KW-0812">Transmembrane</keyword>
<evidence type="ECO:0000256" key="12">
    <source>
        <dbReference type="ARBA" id="ARBA00033342"/>
    </source>
</evidence>
<comment type="subcellular location">
    <subcellularLocation>
        <location evidence="1">Cell inner membrane</location>
        <topology evidence="1">Multi-pass membrane protein</topology>
    </subcellularLocation>
    <subcellularLocation>
        <location evidence="13">Cell membrane</location>
        <topology evidence="13">Multi-pass membrane protein</topology>
    </subcellularLocation>
</comment>
<dbReference type="Pfam" id="PF02096">
    <property type="entry name" value="60KD_IMP"/>
    <property type="match status" value="1"/>
</dbReference>
<dbReference type="PANTHER" id="PTHR12428">
    <property type="entry name" value="OXA1"/>
    <property type="match status" value="1"/>
</dbReference>
<dbReference type="CDD" id="cd20070">
    <property type="entry name" value="5TM_YidC_Alb3"/>
    <property type="match status" value="1"/>
</dbReference>
<evidence type="ECO:0000259" key="14">
    <source>
        <dbReference type="Pfam" id="PF02096"/>
    </source>
</evidence>
<dbReference type="NCBIfam" id="NF002352">
    <property type="entry name" value="PRK01318.1-3"/>
    <property type="match status" value="1"/>
</dbReference>
<dbReference type="GO" id="GO:0005886">
    <property type="term" value="C:plasma membrane"/>
    <property type="evidence" value="ECO:0007669"/>
    <property type="project" value="UniProtKB-SubCell"/>
</dbReference>
<evidence type="ECO:0000256" key="9">
    <source>
        <dbReference type="ARBA" id="ARBA00023136"/>
    </source>
</evidence>
<comment type="caution">
    <text evidence="16">The sequence shown here is derived from an EMBL/GenBank/DDBJ whole genome shotgun (WGS) entry which is preliminary data.</text>
</comment>
<dbReference type="InterPro" id="IPR038221">
    <property type="entry name" value="YidC_periplasmic_sf"/>
</dbReference>
<keyword evidence="7 13" id="KW-0653">Protein transport</keyword>
<accession>A0A937HVS6</accession>
<evidence type="ECO:0000313" key="16">
    <source>
        <dbReference type="EMBL" id="MBL6811465.1"/>
    </source>
</evidence>